<evidence type="ECO:0000256" key="8">
    <source>
        <dbReference type="ARBA" id="ARBA00022737"/>
    </source>
</evidence>
<dbReference type="InterPro" id="IPR044066">
    <property type="entry name" value="TRIAD_supradom"/>
</dbReference>
<feature type="region of interest" description="Disordered" evidence="13">
    <location>
        <begin position="342"/>
        <end position="361"/>
    </location>
</feature>
<dbReference type="InterPro" id="IPR002867">
    <property type="entry name" value="IBR_dom"/>
</dbReference>
<evidence type="ECO:0000256" key="11">
    <source>
        <dbReference type="ARBA" id="ARBA00022833"/>
    </source>
</evidence>
<dbReference type="SUPFAM" id="SSF57850">
    <property type="entry name" value="RING/U-box"/>
    <property type="match status" value="2"/>
</dbReference>
<dbReference type="EMBL" id="JADFTS010000002">
    <property type="protein sequence ID" value="KAF9621722.1"/>
    <property type="molecule type" value="Genomic_DNA"/>
</dbReference>
<dbReference type="InterPro" id="IPR017907">
    <property type="entry name" value="Znf_RING_CS"/>
</dbReference>
<dbReference type="GO" id="GO:0016567">
    <property type="term" value="P:protein ubiquitination"/>
    <property type="evidence" value="ECO:0007669"/>
    <property type="project" value="InterPro"/>
</dbReference>
<evidence type="ECO:0000313" key="17">
    <source>
        <dbReference type="Proteomes" id="UP000631114"/>
    </source>
</evidence>
<evidence type="ECO:0000256" key="7">
    <source>
        <dbReference type="ARBA" id="ARBA00022723"/>
    </source>
</evidence>
<evidence type="ECO:0000256" key="3">
    <source>
        <dbReference type="ARBA" id="ARBA00003976"/>
    </source>
</evidence>
<feature type="domain" description="RING-type" evidence="14">
    <location>
        <begin position="103"/>
        <end position="148"/>
    </location>
</feature>
<accession>A0A835ISZ4</accession>
<keyword evidence="17" id="KW-1185">Reference proteome</keyword>
<dbReference type="Proteomes" id="UP000631114">
    <property type="component" value="Unassembled WGS sequence"/>
</dbReference>
<dbReference type="Gene3D" id="3.30.40.10">
    <property type="entry name" value="Zinc/RING finger domain, C3HC4 (zinc finger)"/>
    <property type="match status" value="1"/>
</dbReference>
<comment type="cofactor">
    <cofactor evidence="2">
        <name>Zn(2+)</name>
        <dbReference type="ChEBI" id="CHEBI:29105"/>
    </cofactor>
</comment>
<dbReference type="PROSITE" id="PS00518">
    <property type="entry name" value="ZF_RING_1"/>
    <property type="match status" value="1"/>
</dbReference>
<dbReference type="Pfam" id="PF01485">
    <property type="entry name" value="IBR"/>
    <property type="match status" value="1"/>
</dbReference>
<keyword evidence="9 12" id="KW-0863">Zinc-finger</keyword>
<dbReference type="InterPro" id="IPR001841">
    <property type="entry name" value="Znf_RING"/>
</dbReference>
<organism evidence="16 17">
    <name type="scientific">Coptis chinensis</name>
    <dbReference type="NCBI Taxonomy" id="261450"/>
    <lineage>
        <taxon>Eukaryota</taxon>
        <taxon>Viridiplantae</taxon>
        <taxon>Streptophyta</taxon>
        <taxon>Embryophyta</taxon>
        <taxon>Tracheophyta</taxon>
        <taxon>Spermatophyta</taxon>
        <taxon>Magnoliopsida</taxon>
        <taxon>Ranunculales</taxon>
        <taxon>Ranunculaceae</taxon>
        <taxon>Coptidoideae</taxon>
        <taxon>Coptis</taxon>
    </lineage>
</organism>
<protein>
    <recommendedName>
        <fullName evidence="5">RBR-type E3 ubiquitin transferase</fullName>
        <ecNumber evidence="5">2.3.2.31</ecNumber>
    </recommendedName>
</protein>
<dbReference type="InterPro" id="IPR031127">
    <property type="entry name" value="E3_UB_ligase_RBR"/>
</dbReference>
<comment type="similarity">
    <text evidence="4">Belongs to the RBR family. Ariadne subfamily.</text>
</comment>
<proteinExistence type="inferred from homology"/>
<gene>
    <name evidence="16" type="ORF">IFM89_027420</name>
</gene>
<comment type="function">
    <text evidence="3">Might act as an E3 ubiquitin-protein ligase, or as part of E3 complex, which accepts ubiquitin from specific E2 ubiquitin-conjugating enzymes and then transfers it to substrates.</text>
</comment>
<evidence type="ECO:0000256" key="6">
    <source>
        <dbReference type="ARBA" id="ARBA00022679"/>
    </source>
</evidence>
<evidence type="ECO:0000313" key="16">
    <source>
        <dbReference type="EMBL" id="KAF9621722.1"/>
    </source>
</evidence>
<evidence type="ECO:0000256" key="2">
    <source>
        <dbReference type="ARBA" id="ARBA00001947"/>
    </source>
</evidence>
<dbReference type="OrthoDB" id="10009520at2759"/>
<keyword evidence="11" id="KW-0862">Zinc</keyword>
<dbReference type="PROSITE" id="PS50089">
    <property type="entry name" value="ZF_RING_2"/>
    <property type="match status" value="1"/>
</dbReference>
<evidence type="ECO:0000256" key="1">
    <source>
        <dbReference type="ARBA" id="ARBA00001798"/>
    </source>
</evidence>
<name>A0A835ISZ4_9MAGN</name>
<evidence type="ECO:0000256" key="5">
    <source>
        <dbReference type="ARBA" id="ARBA00012251"/>
    </source>
</evidence>
<dbReference type="GO" id="GO:0008270">
    <property type="term" value="F:zinc ion binding"/>
    <property type="evidence" value="ECO:0007669"/>
    <property type="project" value="UniProtKB-KW"/>
</dbReference>
<dbReference type="PANTHER" id="PTHR11685">
    <property type="entry name" value="RBR FAMILY RING FINGER AND IBR DOMAIN-CONTAINING"/>
    <property type="match status" value="1"/>
</dbReference>
<dbReference type="InterPro" id="IPR013083">
    <property type="entry name" value="Znf_RING/FYVE/PHD"/>
</dbReference>
<evidence type="ECO:0000256" key="12">
    <source>
        <dbReference type="PROSITE-ProRule" id="PRU00175"/>
    </source>
</evidence>
<evidence type="ECO:0000256" key="13">
    <source>
        <dbReference type="SAM" id="MobiDB-lite"/>
    </source>
</evidence>
<dbReference type="Gene3D" id="1.20.120.1750">
    <property type="match status" value="1"/>
</dbReference>
<dbReference type="EC" id="2.3.2.31" evidence="5"/>
<evidence type="ECO:0000259" key="14">
    <source>
        <dbReference type="PROSITE" id="PS50089"/>
    </source>
</evidence>
<comment type="caution">
    <text evidence="16">The sequence shown here is derived from an EMBL/GenBank/DDBJ whole genome shotgun (WGS) entry which is preliminary data.</text>
</comment>
<feature type="compositionally biased region" description="Basic and acidic residues" evidence="13">
    <location>
        <begin position="342"/>
        <end position="352"/>
    </location>
</feature>
<evidence type="ECO:0000256" key="4">
    <source>
        <dbReference type="ARBA" id="ARBA00005884"/>
    </source>
</evidence>
<keyword evidence="8" id="KW-0677">Repeat</keyword>
<evidence type="ECO:0000256" key="9">
    <source>
        <dbReference type="ARBA" id="ARBA00022771"/>
    </source>
</evidence>
<evidence type="ECO:0000259" key="15">
    <source>
        <dbReference type="PROSITE" id="PS51873"/>
    </source>
</evidence>
<comment type="catalytic activity">
    <reaction evidence="1">
        <text>[E2 ubiquitin-conjugating enzyme]-S-ubiquitinyl-L-cysteine + [acceptor protein]-L-lysine = [E2 ubiquitin-conjugating enzyme]-L-cysteine + [acceptor protein]-N(6)-ubiquitinyl-L-lysine.</text>
        <dbReference type="EC" id="2.3.2.31"/>
    </reaction>
</comment>
<keyword evidence="6" id="KW-0808">Transferase</keyword>
<dbReference type="AlphaFoldDB" id="A0A835ISZ4"/>
<dbReference type="GO" id="GO:0061630">
    <property type="term" value="F:ubiquitin protein ligase activity"/>
    <property type="evidence" value="ECO:0007669"/>
    <property type="project" value="UniProtKB-EC"/>
</dbReference>
<sequence>MRDGSVGFTEVVDLENDDLLFIPITSRGNNKKDAISVENYKQDRGKAPLHGKSKRVIDLSLEEEDDGEVQEINVQPIRKKPFRYPSVTDTGESSNFKDTTFTCEICVDTKSQDQSFSINGCTHSYCSDCMAKYVGSKIQDNVITIKCPESNCSGVLELEFCRSILPKEVYDRWGNALWMAVKESECPHCRRMFCAQCKVPWHYGIGCEEFQKLKGGGESGKEDIMLMQLAKESNWQRCPKCNFFVERSTGCNVMRCSWNDQVYNHSCGGRVMEYPAYSVGFLSVTSVDLHLTGTNNTSPALGFAVLTNTDIWFVTAKTKNSALDMRKPEPFPKVTTNYKLRTPDRWNPEARPKVTTKHKLRTPDRRRAERFDMNTVQGQSHTQSFARNTNFGSLTGGSQSFARRLPHIINIGLRTSGSQSPAFTLTGAEETFDFQQARFPQNMNFRSRQVKSRAMPKGGCLPVSLPDHRRACSKENNEGKAGEVANSLCILKASNMGSSSQINHIGMR</sequence>
<keyword evidence="10" id="KW-0833">Ubl conjugation pathway</keyword>
<dbReference type="FunFam" id="3.30.40.10:FF:000230">
    <property type="entry name" value="RBR-type E3 ubiquitin transferase"/>
    <property type="match status" value="1"/>
</dbReference>
<dbReference type="PROSITE" id="PS51873">
    <property type="entry name" value="TRIAD"/>
    <property type="match status" value="1"/>
</dbReference>
<reference evidence="16 17" key="1">
    <citation type="submission" date="2020-10" db="EMBL/GenBank/DDBJ databases">
        <title>The Coptis chinensis genome and diversification of protoberbering-type alkaloids.</title>
        <authorList>
            <person name="Wang B."/>
            <person name="Shu S."/>
            <person name="Song C."/>
            <person name="Liu Y."/>
        </authorList>
    </citation>
    <scope>NUCLEOTIDE SEQUENCE [LARGE SCALE GENOMIC DNA]</scope>
    <source>
        <strain evidence="16">HL-2020</strain>
        <tissue evidence="16">Leaf</tissue>
    </source>
</reference>
<evidence type="ECO:0000256" key="10">
    <source>
        <dbReference type="ARBA" id="ARBA00022786"/>
    </source>
</evidence>
<feature type="domain" description="RING-type" evidence="15">
    <location>
        <begin position="99"/>
        <end position="286"/>
    </location>
</feature>
<keyword evidence="7" id="KW-0479">Metal-binding</keyword>